<feature type="domain" description="Glycosyltransferase 2-like" evidence="1">
    <location>
        <begin position="8"/>
        <end position="173"/>
    </location>
</feature>
<dbReference type="SUPFAM" id="SSF53448">
    <property type="entry name" value="Nucleotide-diphospho-sugar transferases"/>
    <property type="match status" value="1"/>
</dbReference>
<dbReference type="InterPro" id="IPR001173">
    <property type="entry name" value="Glyco_trans_2-like"/>
</dbReference>
<comment type="caution">
    <text evidence="2">The sequence shown here is derived from an EMBL/GenBank/DDBJ whole genome shotgun (WGS) entry which is preliminary data.</text>
</comment>
<proteinExistence type="predicted"/>
<dbReference type="InterPro" id="IPR029044">
    <property type="entry name" value="Nucleotide-diphossugar_trans"/>
</dbReference>
<accession>A0A9P4QVH9</accession>
<dbReference type="OrthoDB" id="5819582at2759"/>
<dbReference type="AlphaFoldDB" id="A0A9P4QVH9"/>
<organism evidence="2 3">
    <name type="scientific">Polyplosphaeria fusca</name>
    <dbReference type="NCBI Taxonomy" id="682080"/>
    <lineage>
        <taxon>Eukaryota</taxon>
        <taxon>Fungi</taxon>
        <taxon>Dikarya</taxon>
        <taxon>Ascomycota</taxon>
        <taxon>Pezizomycotina</taxon>
        <taxon>Dothideomycetes</taxon>
        <taxon>Pleosporomycetidae</taxon>
        <taxon>Pleosporales</taxon>
        <taxon>Tetraplosphaeriaceae</taxon>
        <taxon>Polyplosphaeria</taxon>
    </lineage>
</organism>
<dbReference type="Pfam" id="PF13632">
    <property type="entry name" value="Glyco_trans_2_3"/>
    <property type="match status" value="1"/>
</dbReference>
<dbReference type="Gene3D" id="3.90.550.10">
    <property type="entry name" value="Spore Coat Polysaccharide Biosynthesis Protein SpsA, Chain A"/>
    <property type="match status" value="1"/>
</dbReference>
<dbReference type="Proteomes" id="UP000799444">
    <property type="component" value="Unassembled WGS sequence"/>
</dbReference>
<reference evidence="2" key="1">
    <citation type="journal article" date="2020" name="Stud. Mycol.">
        <title>101 Dothideomycetes genomes: a test case for predicting lifestyles and emergence of pathogens.</title>
        <authorList>
            <person name="Haridas S."/>
            <person name="Albert R."/>
            <person name="Binder M."/>
            <person name="Bloem J."/>
            <person name="Labutti K."/>
            <person name="Salamov A."/>
            <person name="Andreopoulos B."/>
            <person name="Baker S."/>
            <person name="Barry K."/>
            <person name="Bills G."/>
            <person name="Bluhm B."/>
            <person name="Cannon C."/>
            <person name="Castanera R."/>
            <person name="Culley D."/>
            <person name="Daum C."/>
            <person name="Ezra D."/>
            <person name="Gonzalez J."/>
            <person name="Henrissat B."/>
            <person name="Kuo A."/>
            <person name="Liang C."/>
            <person name="Lipzen A."/>
            <person name="Lutzoni F."/>
            <person name="Magnuson J."/>
            <person name="Mondo S."/>
            <person name="Nolan M."/>
            <person name="Ohm R."/>
            <person name="Pangilinan J."/>
            <person name="Park H.-J."/>
            <person name="Ramirez L."/>
            <person name="Alfaro M."/>
            <person name="Sun H."/>
            <person name="Tritt A."/>
            <person name="Yoshinaga Y."/>
            <person name="Zwiers L.-H."/>
            <person name="Turgeon B."/>
            <person name="Goodwin S."/>
            <person name="Spatafora J."/>
            <person name="Crous P."/>
            <person name="Grigoriev I."/>
        </authorList>
    </citation>
    <scope>NUCLEOTIDE SEQUENCE</scope>
    <source>
        <strain evidence="2">CBS 125425</strain>
    </source>
</reference>
<evidence type="ECO:0000259" key="1">
    <source>
        <dbReference type="Pfam" id="PF13632"/>
    </source>
</evidence>
<gene>
    <name evidence="2" type="ORF">EJ04DRAFT_536398</name>
</gene>
<dbReference type="PANTHER" id="PTHR16779">
    <property type="entry name" value="BETA-1,4-MANNOSYLTRANSFERASE EGH"/>
    <property type="match status" value="1"/>
</dbReference>
<keyword evidence="3" id="KW-1185">Reference proteome</keyword>
<dbReference type="InterPro" id="IPR027389">
    <property type="entry name" value="B_mannosylTrfase_Bre-3/Egh"/>
</dbReference>
<evidence type="ECO:0000313" key="2">
    <source>
        <dbReference type="EMBL" id="KAF2731857.1"/>
    </source>
</evidence>
<protein>
    <recommendedName>
        <fullName evidence="1">Glycosyltransferase 2-like domain-containing protein</fullName>
    </recommendedName>
</protein>
<evidence type="ECO:0000313" key="3">
    <source>
        <dbReference type="Proteomes" id="UP000799444"/>
    </source>
</evidence>
<dbReference type="GO" id="GO:0019187">
    <property type="term" value="F:beta-1,4-mannosyltransferase activity"/>
    <property type="evidence" value="ECO:0007669"/>
    <property type="project" value="InterPro"/>
</dbReference>
<dbReference type="EMBL" id="ML996188">
    <property type="protein sequence ID" value="KAF2731857.1"/>
    <property type="molecule type" value="Genomic_DNA"/>
</dbReference>
<dbReference type="PANTHER" id="PTHR16779:SF1">
    <property type="entry name" value="BETA-1,4-MANNOSYLTRANSFERASE EGH"/>
    <property type="match status" value="1"/>
</dbReference>
<dbReference type="GO" id="GO:0005737">
    <property type="term" value="C:cytoplasm"/>
    <property type="evidence" value="ECO:0007669"/>
    <property type="project" value="TreeGrafter"/>
</dbReference>
<name>A0A9P4QVH9_9PLEO</name>
<sequence length="267" mass="31008">MPLRADDWVLHLDEETQMDAYSLRACIDFIERQADADLGQGIIHYNAHDFWHAVLPTVGDISRVQDDYGRVAWQTNWARRASLGVHGSFLLLSGRVENAVGWETDVLTEDYWFCWSAMRRGFRIGLVPAIAREVSPRNLKDYSRQRRRWFTGIRAMGRPVGKLTLVLWCWRLLKPMYWAMSWHTTNQDARMPRWFFVSQLLCPVIERVFCAFGILVQDYDAGLTWSSMLMSQLLSLPMNMLLQFVDSYGIVAALLFPEKGFYIIAKS</sequence>